<reference evidence="2 3" key="1">
    <citation type="submission" date="2020-08" db="EMBL/GenBank/DDBJ databases">
        <title>Exploring microbial biodiversity for novel pathways involved in the catabolism of aromatic compounds derived from lignin.</title>
        <authorList>
            <person name="Elkins J."/>
        </authorList>
    </citation>
    <scope>NUCLEOTIDE SEQUENCE [LARGE SCALE GENOMIC DNA]</scope>
    <source>
        <strain evidence="2 3">B1D3A</strain>
    </source>
</reference>
<feature type="chain" id="PRO_5045563007" evidence="1">
    <location>
        <begin position="24"/>
        <end position="334"/>
    </location>
</feature>
<dbReference type="Gene3D" id="3.40.50.2300">
    <property type="match status" value="2"/>
</dbReference>
<evidence type="ECO:0000256" key="1">
    <source>
        <dbReference type="SAM" id="SignalP"/>
    </source>
</evidence>
<dbReference type="Pfam" id="PF04392">
    <property type="entry name" value="ABC_sub_bind"/>
    <property type="match status" value="1"/>
</dbReference>
<dbReference type="PANTHER" id="PTHR35271">
    <property type="entry name" value="ABC TRANSPORTER, SUBSTRATE-BINDING LIPOPROTEIN-RELATED"/>
    <property type="match status" value="1"/>
</dbReference>
<keyword evidence="1" id="KW-0732">Signal</keyword>
<name>A0ABR6NE82_9SPHN</name>
<organism evidence="2 3">
    <name type="scientific">Sphingobium lignivorans</name>
    <dbReference type="NCBI Taxonomy" id="2735886"/>
    <lineage>
        <taxon>Bacteria</taxon>
        <taxon>Pseudomonadati</taxon>
        <taxon>Pseudomonadota</taxon>
        <taxon>Alphaproteobacteria</taxon>
        <taxon>Sphingomonadales</taxon>
        <taxon>Sphingomonadaceae</taxon>
        <taxon>Sphingobium</taxon>
    </lineage>
</organism>
<comment type="caution">
    <text evidence="2">The sequence shown here is derived from an EMBL/GenBank/DDBJ whole genome shotgun (WGS) entry which is preliminary data.</text>
</comment>
<dbReference type="EMBL" id="JACHKA010000001">
    <property type="protein sequence ID" value="MBB5985585.1"/>
    <property type="molecule type" value="Genomic_DNA"/>
</dbReference>
<keyword evidence="3" id="KW-1185">Reference proteome</keyword>
<dbReference type="Proteomes" id="UP001138540">
    <property type="component" value="Unassembled WGS sequence"/>
</dbReference>
<evidence type="ECO:0000313" key="3">
    <source>
        <dbReference type="Proteomes" id="UP001138540"/>
    </source>
</evidence>
<sequence>MKGRRLWLLAAAMAATSLSGTGARGSEVNLPGEAIATTPVLRIGIITYAGPGGGERIKQELARIGYREGENVVYREWAGNRDLGAMDGHARELVAWRPDLIVSLMTNAHVAVQRATARNPIPVIFWSADPLGTGVIRSYRKPGTNFTGFSYEPHVQLLQVRFLKQAVPGIRCIGHLYNHTYAPAPGTLRELQAAGALMNLPVKVYEVLESEGLEPAIRRIREDGCGGFVVGPHELFNANGARIGRAALDNGLAAVSIQISVARGGGLATFAPPFERGWAAMALVADRLLKGEAPGEIPIERGFKSPMTINLKAASALGLTLPDALIDEADEVIR</sequence>
<accession>A0ABR6NE82</accession>
<gene>
    <name evidence="2" type="ORF">HNP60_001559</name>
</gene>
<dbReference type="PANTHER" id="PTHR35271:SF1">
    <property type="entry name" value="ABC TRANSPORTER, SUBSTRATE-BINDING LIPOPROTEIN"/>
    <property type="match status" value="1"/>
</dbReference>
<dbReference type="RefSeq" id="WP_221416048.1">
    <property type="nucleotide sequence ID" value="NZ_JACHKA010000001.1"/>
</dbReference>
<dbReference type="CDD" id="cd06325">
    <property type="entry name" value="PBP1_ABC_unchar_transporter"/>
    <property type="match status" value="1"/>
</dbReference>
<protein>
    <submittedName>
        <fullName evidence="2">ABC transport system substrate-binding protein</fullName>
    </submittedName>
</protein>
<proteinExistence type="predicted"/>
<evidence type="ECO:0000313" key="2">
    <source>
        <dbReference type="EMBL" id="MBB5985585.1"/>
    </source>
</evidence>
<feature type="signal peptide" evidence="1">
    <location>
        <begin position="1"/>
        <end position="23"/>
    </location>
</feature>
<dbReference type="InterPro" id="IPR007487">
    <property type="entry name" value="ABC_transpt-TYRBP-like"/>
</dbReference>